<evidence type="ECO:0000256" key="1">
    <source>
        <dbReference type="SAM" id="MobiDB-lite"/>
    </source>
</evidence>
<gene>
    <name evidence="2" type="ORF">AVEN_249013_1</name>
</gene>
<evidence type="ECO:0000313" key="2">
    <source>
        <dbReference type="EMBL" id="GBN94568.1"/>
    </source>
</evidence>
<protein>
    <submittedName>
        <fullName evidence="2">Uncharacterized protein</fullName>
    </submittedName>
</protein>
<dbReference type="AlphaFoldDB" id="A0A4Y2T1S9"/>
<dbReference type="Proteomes" id="UP000499080">
    <property type="component" value="Unassembled WGS sequence"/>
</dbReference>
<comment type="caution">
    <text evidence="2">The sequence shown here is derived from an EMBL/GenBank/DDBJ whole genome shotgun (WGS) entry which is preliminary data.</text>
</comment>
<sequence length="88" mass="9567">MFSKGSKSFEVDYDFNKKVLLPMDPCSCPASCPYLLLIRLCAYEASVGEGKQKDCGAVRSDMGAADSTQSLNRGHETTIQKNLEGAEI</sequence>
<reference evidence="2 3" key="1">
    <citation type="journal article" date="2019" name="Sci. Rep.">
        <title>Orb-weaving spider Araneus ventricosus genome elucidates the spidroin gene catalogue.</title>
        <authorList>
            <person name="Kono N."/>
            <person name="Nakamura H."/>
            <person name="Ohtoshi R."/>
            <person name="Moran D.A.P."/>
            <person name="Shinohara A."/>
            <person name="Yoshida Y."/>
            <person name="Fujiwara M."/>
            <person name="Mori M."/>
            <person name="Tomita M."/>
            <person name="Arakawa K."/>
        </authorList>
    </citation>
    <scope>NUCLEOTIDE SEQUENCE [LARGE SCALE GENOMIC DNA]</scope>
</reference>
<proteinExistence type="predicted"/>
<keyword evidence="3" id="KW-1185">Reference proteome</keyword>
<accession>A0A4Y2T1S9</accession>
<organism evidence="2 3">
    <name type="scientific">Araneus ventricosus</name>
    <name type="common">Orbweaver spider</name>
    <name type="synonym">Epeira ventricosa</name>
    <dbReference type="NCBI Taxonomy" id="182803"/>
    <lineage>
        <taxon>Eukaryota</taxon>
        <taxon>Metazoa</taxon>
        <taxon>Ecdysozoa</taxon>
        <taxon>Arthropoda</taxon>
        <taxon>Chelicerata</taxon>
        <taxon>Arachnida</taxon>
        <taxon>Araneae</taxon>
        <taxon>Araneomorphae</taxon>
        <taxon>Entelegynae</taxon>
        <taxon>Araneoidea</taxon>
        <taxon>Araneidae</taxon>
        <taxon>Araneus</taxon>
    </lineage>
</organism>
<evidence type="ECO:0000313" key="3">
    <source>
        <dbReference type="Proteomes" id="UP000499080"/>
    </source>
</evidence>
<dbReference type="EMBL" id="BGPR01025559">
    <property type="protein sequence ID" value="GBN94568.1"/>
    <property type="molecule type" value="Genomic_DNA"/>
</dbReference>
<feature type="region of interest" description="Disordered" evidence="1">
    <location>
        <begin position="63"/>
        <end position="88"/>
    </location>
</feature>
<name>A0A4Y2T1S9_ARAVE</name>